<keyword evidence="2" id="KW-0732">Signal</keyword>
<feature type="chain" id="PRO_5040156628" evidence="2">
    <location>
        <begin position="20"/>
        <end position="439"/>
    </location>
</feature>
<dbReference type="InterPro" id="IPR000782">
    <property type="entry name" value="FAS1_domain"/>
</dbReference>
<evidence type="ECO:0000313" key="4">
    <source>
        <dbReference type="EMBL" id="KAF2258851.1"/>
    </source>
</evidence>
<evidence type="ECO:0000256" key="1">
    <source>
        <dbReference type="SAM" id="MobiDB-lite"/>
    </source>
</evidence>
<proteinExistence type="predicted"/>
<dbReference type="PANTHER" id="PTHR10900:SF77">
    <property type="entry name" value="FI19380P1"/>
    <property type="match status" value="1"/>
</dbReference>
<dbReference type="Pfam" id="PF02469">
    <property type="entry name" value="Fasciclin"/>
    <property type="match status" value="2"/>
</dbReference>
<dbReference type="AlphaFoldDB" id="A0A9P4N4Z4"/>
<feature type="compositionally biased region" description="Low complexity" evidence="1">
    <location>
        <begin position="137"/>
        <end position="202"/>
    </location>
</feature>
<dbReference type="InterPro" id="IPR050904">
    <property type="entry name" value="Adhesion/Biosynth-related"/>
</dbReference>
<evidence type="ECO:0000256" key="2">
    <source>
        <dbReference type="SAM" id="SignalP"/>
    </source>
</evidence>
<feature type="compositionally biased region" description="Pro residues" evidence="1">
    <location>
        <begin position="203"/>
        <end position="228"/>
    </location>
</feature>
<dbReference type="SUPFAM" id="SSF82153">
    <property type="entry name" value="FAS1 domain"/>
    <property type="match status" value="2"/>
</dbReference>
<comment type="caution">
    <text evidence="4">The sequence shown here is derived from an EMBL/GenBank/DDBJ whole genome shotgun (WGS) entry which is preliminary data.</text>
</comment>
<dbReference type="PANTHER" id="PTHR10900">
    <property type="entry name" value="PERIOSTIN-RELATED"/>
    <property type="match status" value="1"/>
</dbReference>
<dbReference type="EMBL" id="ML986734">
    <property type="protein sequence ID" value="KAF2258851.1"/>
    <property type="molecule type" value="Genomic_DNA"/>
</dbReference>
<sequence>MKSQIVVCVLASSLALCQTFSPGVSDLLTVLQSDPDTQAFAQLLREHPDLLTNLNSAKNYTVFAPSNAAVAEFRQSFNINGSLSRRAHGLYRRSIPDYAAAIALLFTDRSNQENLNIESTDLITNLTDSDFINLGPASASASPTSSSFSFVQSSSSSALSPSSSVPSTTISTLPSSSSTSPPSTSAPVSSSSVQAPGSTVIPPSSPQPPASGPATPTPPPPLPEPAHCPAPRQKKTKRSTSPYSNPLRRQLNESSMLRVYSGFGKVTEASLSEMTYDKGAVRKADSFFTLFGDLATTLQQTNGTAFANSLAQAGMLDSLSNTPRITVFVPFDAILTGEVLDASTLRRYILPNTLATSPSLRAGTYNTSAGDSVNITTNSAGSFSVNNATIVKSDVMIKNGVIHYINNVYTSTSTGSAPGITSSMILVVVAFLMASTSLL</sequence>
<evidence type="ECO:0000259" key="3">
    <source>
        <dbReference type="PROSITE" id="PS50213"/>
    </source>
</evidence>
<keyword evidence="5" id="KW-1185">Reference proteome</keyword>
<organism evidence="4 5">
    <name type="scientific">Lojkania enalia</name>
    <dbReference type="NCBI Taxonomy" id="147567"/>
    <lineage>
        <taxon>Eukaryota</taxon>
        <taxon>Fungi</taxon>
        <taxon>Dikarya</taxon>
        <taxon>Ascomycota</taxon>
        <taxon>Pezizomycotina</taxon>
        <taxon>Dothideomycetes</taxon>
        <taxon>Pleosporomycetidae</taxon>
        <taxon>Pleosporales</taxon>
        <taxon>Pleosporales incertae sedis</taxon>
        <taxon>Lojkania</taxon>
    </lineage>
</organism>
<name>A0A9P4N4Z4_9PLEO</name>
<gene>
    <name evidence="4" type="ORF">CC78DRAFT_593596</name>
</gene>
<feature type="region of interest" description="Disordered" evidence="1">
    <location>
        <begin position="137"/>
        <end position="250"/>
    </location>
</feature>
<dbReference type="Gene3D" id="2.30.180.10">
    <property type="entry name" value="FAS1 domain"/>
    <property type="match status" value="2"/>
</dbReference>
<protein>
    <submittedName>
        <fullName evidence="4">FAS1 domain-containing protein</fullName>
    </submittedName>
</protein>
<accession>A0A9P4N4Z4</accession>
<evidence type="ECO:0000313" key="5">
    <source>
        <dbReference type="Proteomes" id="UP000800093"/>
    </source>
</evidence>
<dbReference type="PROSITE" id="PS50213">
    <property type="entry name" value="FAS1"/>
    <property type="match status" value="2"/>
</dbReference>
<dbReference type="Proteomes" id="UP000800093">
    <property type="component" value="Unassembled WGS sequence"/>
</dbReference>
<dbReference type="SMART" id="SM00554">
    <property type="entry name" value="FAS1"/>
    <property type="match status" value="1"/>
</dbReference>
<reference evidence="5" key="1">
    <citation type="journal article" date="2020" name="Stud. Mycol.">
        <title>101 Dothideomycetes genomes: A test case for predicting lifestyles and emergence of pathogens.</title>
        <authorList>
            <person name="Haridas S."/>
            <person name="Albert R."/>
            <person name="Binder M."/>
            <person name="Bloem J."/>
            <person name="LaButti K."/>
            <person name="Salamov A."/>
            <person name="Andreopoulos B."/>
            <person name="Baker S."/>
            <person name="Barry K."/>
            <person name="Bills G."/>
            <person name="Bluhm B."/>
            <person name="Cannon C."/>
            <person name="Castanera R."/>
            <person name="Culley D."/>
            <person name="Daum C."/>
            <person name="Ezra D."/>
            <person name="Gonzalez J."/>
            <person name="Henrissat B."/>
            <person name="Kuo A."/>
            <person name="Liang C."/>
            <person name="Lipzen A."/>
            <person name="Lutzoni F."/>
            <person name="Magnuson J."/>
            <person name="Mondo S."/>
            <person name="Nolan M."/>
            <person name="Ohm R."/>
            <person name="Pangilinan J."/>
            <person name="Park H.-J."/>
            <person name="Ramirez L."/>
            <person name="Alfaro M."/>
            <person name="Sun H."/>
            <person name="Tritt A."/>
            <person name="Yoshinaga Y."/>
            <person name="Zwiers L.-H."/>
            <person name="Turgeon B."/>
            <person name="Goodwin S."/>
            <person name="Spatafora J."/>
            <person name="Crous P."/>
            <person name="Grigoriev I."/>
        </authorList>
    </citation>
    <scope>NUCLEOTIDE SEQUENCE [LARGE SCALE GENOMIC DNA]</scope>
    <source>
        <strain evidence="5">CBS 304.66</strain>
    </source>
</reference>
<feature type="domain" description="FAS1" evidence="3">
    <location>
        <begin position="24"/>
        <end position="158"/>
    </location>
</feature>
<feature type="domain" description="FAS1" evidence="3">
    <location>
        <begin position="291"/>
        <end position="409"/>
    </location>
</feature>
<dbReference type="OrthoDB" id="286301at2759"/>
<dbReference type="InterPro" id="IPR036378">
    <property type="entry name" value="FAS1_dom_sf"/>
</dbReference>
<feature type="signal peptide" evidence="2">
    <location>
        <begin position="1"/>
        <end position="19"/>
    </location>
</feature>